<dbReference type="EMBL" id="QUSL01000012">
    <property type="protein sequence ID" value="RGD85099.1"/>
    <property type="molecule type" value="Genomic_DNA"/>
</dbReference>
<evidence type="ECO:0000256" key="1">
    <source>
        <dbReference type="ARBA" id="ARBA00023125"/>
    </source>
</evidence>
<dbReference type="Gene3D" id="3.20.80.10">
    <property type="entry name" value="Regulatory factor, effector binding domain"/>
    <property type="match status" value="1"/>
</dbReference>
<dbReference type="Pfam" id="PF13411">
    <property type="entry name" value="MerR_1"/>
    <property type="match status" value="1"/>
</dbReference>
<feature type="domain" description="HTH merR-type" evidence="2">
    <location>
        <begin position="8"/>
        <end position="78"/>
    </location>
</feature>
<dbReference type="InterPro" id="IPR009061">
    <property type="entry name" value="DNA-bd_dom_put_sf"/>
</dbReference>
<dbReference type="InterPro" id="IPR010499">
    <property type="entry name" value="AraC_E-bd"/>
</dbReference>
<organism evidence="3 4">
    <name type="scientific">Thomasclavelia ramosa</name>
    <dbReference type="NCBI Taxonomy" id="1547"/>
    <lineage>
        <taxon>Bacteria</taxon>
        <taxon>Bacillati</taxon>
        <taxon>Bacillota</taxon>
        <taxon>Erysipelotrichia</taxon>
        <taxon>Erysipelotrichales</taxon>
        <taxon>Coprobacillaceae</taxon>
        <taxon>Thomasclavelia</taxon>
    </lineage>
</organism>
<dbReference type="SUPFAM" id="SSF46955">
    <property type="entry name" value="Putative DNA-binding domain"/>
    <property type="match status" value="1"/>
</dbReference>
<dbReference type="PANTHER" id="PTHR30204:SF97">
    <property type="entry name" value="MERR FAMILY REGULATORY PROTEIN"/>
    <property type="match status" value="1"/>
</dbReference>
<accession>A0A3E3EE93</accession>
<dbReference type="GO" id="GO:0003700">
    <property type="term" value="F:DNA-binding transcription factor activity"/>
    <property type="evidence" value="ECO:0007669"/>
    <property type="project" value="InterPro"/>
</dbReference>
<proteinExistence type="predicted"/>
<dbReference type="InterPro" id="IPR000551">
    <property type="entry name" value="MerR-type_HTH_dom"/>
</dbReference>
<evidence type="ECO:0000313" key="4">
    <source>
        <dbReference type="Proteomes" id="UP000261032"/>
    </source>
</evidence>
<dbReference type="SMART" id="SM00422">
    <property type="entry name" value="HTH_MERR"/>
    <property type="match status" value="1"/>
</dbReference>
<gene>
    <name evidence="3" type="ORF">DXB93_09060</name>
</gene>
<dbReference type="PROSITE" id="PS50937">
    <property type="entry name" value="HTH_MERR_2"/>
    <property type="match status" value="1"/>
</dbReference>
<name>A0A3E3EE93_9FIRM</name>
<dbReference type="Pfam" id="PF06445">
    <property type="entry name" value="GyrI-like"/>
    <property type="match status" value="1"/>
</dbReference>
<dbReference type="Gene3D" id="1.10.1660.10">
    <property type="match status" value="1"/>
</dbReference>
<dbReference type="PANTHER" id="PTHR30204">
    <property type="entry name" value="REDOX-CYCLING DRUG-SENSING TRANSCRIPTIONAL ACTIVATOR SOXR"/>
    <property type="match status" value="1"/>
</dbReference>
<dbReference type="RefSeq" id="WP_054322601.1">
    <property type="nucleotide sequence ID" value="NZ_CAXMZD010000001.1"/>
</dbReference>
<dbReference type="InterPro" id="IPR047057">
    <property type="entry name" value="MerR_fam"/>
</dbReference>
<dbReference type="Proteomes" id="UP000261032">
    <property type="component" value="Unassembled WGS sequence"/>
</dbReference>
<dbReference type="SMART" id="SM00871">
    <property type="entry name" value="AraC_E_bind"/>
    <property type="match status" value="1"/>
</dbReference>
<evidence type="ECO:0000313" key="3">
    <source>
        <dbReference type="EMBL" id="RGD85099.1"/>
    </source>
</evidence>
<dbReference type="InterPro" id="IPR011256">
    <property type="entry name" value="Reg_factor_effector_dom_sf"/>
</dbReference>
<reference evidence="3 4" key="1">
    <citation type="submission" date="2018-08" db="EMBL/GenBank/DDBJ databases">
        <title>A genome reference for cultivated species of the human gut microbiota.</title>
        <authorList>
            <person name="Zou Y."/>
            <person name="Xue W."/>
            <person name="Luo G."/>
        </authorList>
    </citation>
    <scope>NUCLEOTIDE SEQUENCE [LARGE SCALE GENOMIC DNA]</scope>
    <source>
        <strain evidence="3 4">OM06-4</strain>
    </source>
</reference>
<keyword evidence="1" id="KW-0238">DNA-binding</keyword>
<evidence type="ECO:0000259" key="2">
    <source>
        <dbReference type="PROSITE" id="PS50937"/>
    </source>
</evidence>
<dbReference type="CDD" id="cd01107">
    <property type="entry name" value="HTH_BmrR"/>
    <property type="match status" value="1"/>
</dbReference>
<comment type="caution">
    <text evidence="3">The sequence shown here is derived from an EMBL/GenBank/DDBJ whole genome shotgun (WGS) entry which is preliminary data.</text>
</comment>
<dbReference type="GO" id="GO:0003677">
    <property type="term" value="F:DNA binding"/>
    <property type="evidence" value="ECO:0007669"/>
    <property type="project" value="UniProtKB-KW"/>
</dbReference>
<sequence>MFMEGDKMFSIGEFSKMAKTTVKTLRHYDEIGLLAPAYVDTYSKYRFYTSNQLIIIHQIQSLRQIGLSLDEIQMIINGVDGVAILESRKKAIKESISEAEDQLSRIEFILSGKEEDTFMNYQASIKELPACTVYSKRMVVPGYDSYFELIPAIGQKVMNKYPDLKCTVPEYCFIIYRDGEYKEKDIDIEFCEAVDQVKVDFDDIKFKKMPAVKAVSIMHKGDYAGLPKAYAYAFKWIEENGYQVLDNPRESYIDGIWNKESKDEWLTELQIPVTK</sequence>
<dbReference type="AlphaFoldDB" id="A0A3E3EE93"/>
<dbReference type="InterPro" id="IPR029442">
    <property type="entry name" value="GyrI-like"/>
</dbReference>
<protein>
    <submittedName>
        <fullName evidence="3">MerR family transcriptional regulator</fullName>
    </submittedName>
</protein>
<dbReference type="SUPFAM" id="SSF55136">
    <property type="entry name" value="Probable bacterial effector-binding domain"/>
    <property type="match status" value="1"/>
</dbReference>